<name>A0A935TCH7_9PROT</name>
<feature type="domain" description="ATPase AAA-type core" evidence="3">
    <location>
        <begin position="405"/>
        <end position="496"/>
    </location>
</feature>
<proteinExistence type="predicted"/>
<dbReference type="Proteomes" id="UP000706151">
    <property type="component" value="Unassembled WGS sequence"/>
</dbReference>
<gene>
    <name evidence="4" type="ORF">IPK02_07965</name>
</gene>
<organism evidence="4 5">
    <name type="scientific">Candidatus Accumulibacter affinis</name>
    <dbReference type="NCBI Taxonomy" id="2954384"/>
    <lineage>
        <taxon>Bacteria</taxon>
        <taxon>Pseudomonadati</taxon>
        <taxon>Pseudomonadota</taxon>
        <taxon>Betaproteobacteria</taxon>
        <taxon>Candidatus Accumulibacter</taxon>
    </lineage>
</organism>
<dbReference type="PANTHER" id="PTHR43581">
    <property type="entry name" value="ATP/GTP PHOSPHATASE"/>
    <property type="match status" value="1"/>
</dbReference>
<evidence type="ECO:0000259" key="1">
    <source>
        <dbReference type="Pfam" id="PF12476"/>
    </source>
</evidence>
<evidence type="ECO:0000259" key="2">
    <source>
        <dbReference type="Pfam" id="PF13175"/>
    </source>
</evidence>
<dbReference type="InterPro" id="IPR003959">
    <property type="entry name" value="ATPase_AAA_core"/>
</dbReference>
<dbReference type="SUPFAM" id="SSF52540">
    <property type="entry name" value="P-loop containing nucleoside triphosphate hydrolases"/>
    <property type="match status" value="1"/>
</dbReference>
<dbReference type="InterPro" id="IPR051396">
    <property type="entry name" value="Bact_Antivir_Def_Nuclease"/>
</dbReference>
<dbReference type="GO" id="GO:0016887">
    <property type="term" value="F:ATP hydrolysis activity"/>
    <property type="evidence" value="ECO:0007669"/>
    <property type="project" value="InterPro"/>
</dbReference>
<accession>A0A935TCH7</accession>
<dbReference type="InterPro" id="IPR041685">
    <property type="entry name" value="AAA_GajA/Old/RecF-like"/>
</dbReference>
<protein>
    <submittedName>
        <fullName evidence="4">DUF3696 domain-containing protein</fullName>
    </submittedName>
</protein>
<feature type="domain" description="DUF3696" evidence="1">
    <location>
        <begin position="519"/>
        <end position="561"/>
    </location>
</feature>
<dbReference type="Pfam" id="PF13175">
    <property type="entry name" value="AAA_15"/>
    <property type="match status" value="1"/>
</dbReference>
<comment type="caution">
    <text evidence="4">The sequence shown here is derived from an EMBL/GenBank/DDBJ whole genome shotgun (WGS) entry which is preliminary data.</text>
</comment>
<dbReference type="Gene3D" id="3.40.50.300">
    <property type="entry name" value="P-loop containing nucleotide triphosphate hydrolases"/>
    <property type="match status" value="1"/>
</dbReference>
<dbReference type="Pfam" id="PF12476">
    <property type="entry name" value="DUF3696"/>
    <property type="match status" value="1"/>
</dbReference>
<dbReference type="InterPro" id="IPR022532">
    <property type="entry name" value="DUF3696"/>
</dbReference>
<dbReference type="InterPro" id="IPR027417">
    <property type="entry name" value="P-loop_NTPase"/>
</dbReference>
<dbReference type="AlphaFoldDB" id="A0A935TCH7"/>
<evidence type="ECO:0000313" key="5">
    <source>
        <dbReference type="Proteomes" id="UP000706151"/>
    </source>
</evidence>
<evidence type="ECO:0000313" key="4">
    <source>
        <dbReference type="EMBL" id="MBK7953887.1"/>
    </source>
</evidence>
<dbReference type="EMBL" id="JADJOT010000007">
    <property type="protein sequence ID" value="MBK7953887.1"/>
    <property type="molecule type" value="Genomic_DNA"/>
</dbReference>
<reference evidence="4 5" key="1">
    <citation type="submission" date="2020-10" db="EMBL/GenBank/DDBJ databases">
        <title>Connecting structure to function with the recovery of over 1000 high-quality activated sludge metagenome-assembled genomes encoding full-length rRNA genes using long-read sequencing.</title>
        <authorList>
            <person name="Singleton C.M."/>
            <person name="Petriglieri F."/>
            <person name="Kristensen J.M."/>
            <person name="Kirkegaard R.H."/>
            <person name="Michaelsen T.Y."/>
            <person name="Andersen M.H."/>
            <person name="Karst S.M."/>
            <person name="Dueholm M.S."/>
            <person name="Nielsen P.H."/>
            <person name="Albertsen M."/>
        </authorList>
    </citation>
    <scope>NUCLEOTIDE SEQUENCE [LARGE SCALE GENOMIC DNA]</scope>
    <source>
        <strain evidence="4">Fred_18-Q3-R57-64_BAT3C.720</strain>
    </source>
</reference>
<dbReference type="GO" id="GO:0005524">
    <property type="term" value="F:ATP binding"/>
    <property type="evidence" value="ECO:0007669"/>
    <property type="project" value="InterPro"/>
</dbReference>
<evidence type="ECO:0000259" key="3">
    <source>
        <dbReference type="Pfam" id="PF13304"/>
    </source>
</evidence>
<dbReference type="PANTHER" id="PTHR43581:SF2">
    <property type="entry name" value="EXCINUCLEASE ATPASE SUBUNIT"/>
    <property type="match status" value="1"/>
</dbReference>
<sequence length="582" mass="65309">MRITAIEIENFKGISKRVRVDLKPITLLFGANSAGKSTILHALLYMKDVLERRNLDAITTPVSGRALDLGGFRNFVHGQDLNRTVRIALSMDLTGGELPAMAPTYDLPSHLSPAAENRVEQFYRAQSDILDSIKSATVEIEVRWDQESRKPVAFAYTVGLNGLDLIRIERESEKLKVAKFDWCNPAVSRPPTDEERRCRSWDLAEERACTPEEQNEPVSSLPDILPRFYKKSSGLLGLKKNWLRKDQDPIPDLSVRETLNLPEADSDREQSLGSYKGFDSDYIEVAKMRAWEGTEFLARLIFGPGKLVQDWLQGLRYIGPLRARPPRKGIPSDELNDWSEGLAAWNALEDEGSSTDLIEQVSQWLAGKDRLNSGYQLARTHLAHVDADAFRNVVEGDIDRAQLLDLLKEAPKSTEIKLVETRSGLRLDPSDVGVGISQVLPIIVGAVVPGGSVVAIEQPELHIHPAMQVALGDLFIEGVAKRGMSFLIETHSEHLMLRLLRRIREKAESPLPSDLPDFSSDDISVLYVERSGAEQVEILSIEIDQSGKFVSRWPRGFFPERMHEALPKEIRERVESKTRSVE</sequence>
<feature type="domain" description="Endonuclease GajA/Old nuclease/RecF-like AAA" evidence="2">
    <location>
        <begin position="1"/>
        <end position="52"/>
    </location>
</feature>
<dbReference type="Pfam" id="PF13304">
    <property type="entry name" value="AAA_21"/>
    <property type="match status" value="1"/>
</dbReference>